<dbReference type="PANTHER" id="PTHR45128">
    <property type="entry name" value="METHYLTRANSFERASE TYPE 11"/>
    <property type="match status" value="1"/>
</dbReference>
<dbReference type="PANTHER" id="PTHR45128:SF2">
    <property type="entry name" value="METHYLTRANSFERASE DOMAIN-CONTAINING PROTEIN"/>
    <property type="match status" value="1"/>
</dbReference>
<dbReference type="InterPro" id="IPR036390">
    <property type="entry name" value="WH_DNA-bd_sf"/>
</dbReference>
<dbReference type="OrthoDB" id="9801363at2"/>
<dbReference type="CDD" id="cd02440">
    <property type="entry name" value="AdoMet_MTases"/>
    <property type="match status" value="1"/>
</dbReference>
<protein>
    <submittedName>
        <fullName evidence="3">Class I SAM-dependent methyltransferase</fullName>
    </submittedName>
</protein>
<dbReference type="Gene3D" id="1.10.10.10">
    <property type="entry name" value="Winged helix-like DNA-binding domain superfamily/Winged helix DNA-binding domain"/>
    <property type="match status" value="1"/>
</dbReference>
<comment type="caution">
    <text evidence="3">The sequence shown here is derived from an EMBL/GenBank/DDBJ whole genome shotgun (WGS) entry which is preliminary data.</text>
</comment>
<dbReference type="AlphaFoldDB" id="A0A4R5TWK7"/>
<dbReference type="InterPro" id="IPR013217">
    <property type="entry name" value="Methyltransf_12"/>
</dbReference>
<dbReference type="RefSeq" id="WP_133403799.1">
    <property type="nucleotide sequence ID" value="NZ_SMTK01000003.1"/>
</dbReference>
<dbReference type="SUPFAM" id="SSF53335">
    <property type="entry name" value="S-adenosyl-L-methionine-dependent methyltransferases"/>
    <property type="match status" value="1"/>
</dbReference>
<dbReference type="InterPro" id="IPR029063">
    <property type="entry name" value="SAM-dependent_MTases_sf"/>
</dbReference>
<keyword evidence="4" id="KW-1185">Reference proteome</keyword>
<keyword evidence="3" id="KW-0808">Transferase</keyword>
<dbReference type="GO" id="GO:0032259">
    <property type="term" value="P:methylation"/>
    <property type="evidence" value="ECO:0007669"/>
    <property type="project" value="UniProtKB-KW"/>
</dbReference>
<evidence type="ECO:0000313" key="3">
    <source>
        <dbReference type="EMBL" id="TDK25537.1"/>
    </source>
</evidence>
<gene>
    <name evidence="3" type="ORF">E2F48_09815</name>
</gene>
<keyword evidence="3" id="KW-0489">Methyltransferase</keyword>
<dbReference type="SUPFAM" id="SSF46785">
    <property type="entry name" value="Winged helix' DNA-binding domain"/>
    <property type="match status" value="1"/>
</dbReference>
<dbReference type="EMBL" id="SMTK01000003">
    <property type="protein sequence ID" value="TDK25537.1"/>
    <property type="molecule type" value="Genomic_DNA"/>
</dbReference>
<sequence>MQINETELTALTTQLATELIGAWGVVSIHLGVRHGLYRALFTGPASPGELAQRTGTNERLVREWLIGQSLGGYITENADGRYRLSPEQAMVLAVDDSPAYLGGLTEVLTATVQGQQRIDAAFSSNGALAWGDQNPGLFDGFDRSFGPVYRACLFSQWLPALSGVESKLTAGARVADIGAGHATAITLMAAEYPASRFVAVDLHQGSLDAAAKKAAAEGVADRIRMENASGAEYGGGPYDLITFFDSLHDMGDPEQVIAHAARQVAEDGSVMIVEPMTAEGPDDAAGLFAARLFYPSSAMLCTPSALAGGTTALGNQVPDETWARLFHRNGFTSFRRVAQTPFNRVFEARR</sequence>
<dbReference type="Gene3D" id="3.40.50.150">
    <property type="entry name" value="Vaccinia Virus protein VP39"/>
    <property type="match status" value="1"/>
</dbReference>
<dbReference type="Pfam" id="PF21320">
    <property type="entry name" value="WHD_Rv2258c"/>
    <property type="match status" value="1"/>
</dbReference>
<evidence type="ECO:0000259" key="1">
    <source>
        <dbReference type="Pfam" id="PF08242"/>
    </source>
</evidence>
<dbReference type="Proteomes" id="UP000295411">
    <property type="component" value="Unassembled WGS sequence"/>
</dbReference>
<dbReference type="InterPro" id="IPR036388">
    <property type="entry name" value="WH-like_DNA-bd_sf"/>
</dbReference>
<name>A0A4R5TWK7_9MICC</name>
<evidence type="ECO:0000259" key="2">
    <source>
        <dbReference type="Pfam" id="PF21320"/>
    </source>
</evidence>
<feature type="domain" description="S-adenosylmethionine-dependent methyltransferase Rv2258c-like winged HTH" evidence="2">
    <location>
        <begin position="27"/>
        <end position="92"/>
    </location>
</feature>
<reference evidence="3 4" key="1">
    <citation type="submission" date="2019-03" db="EMBL/GenBank/DDBJ databases">
        <title>Arthrobacter sp. nov., an bacterium isolated from biocrust in Mu Us Desert.</title>
        <authorList>
            <person name="Lixiong L."/>
        </authorList>
    </citation>
    <scope>NUCLEOTIDE SEQUENCE [LARGE SCALE GENOMIC DNA]</scope>
    <source>
        <strain evidence="3 4">SLN-3</strain>
    </source>
</reference>
<evidence type="ECO:0000313" key="4">
    <source>
        <dbReference type="Proteomes" id="UP000295411"/>
    </source>
</evidence>
<organism evidence="3 4">
    <name type="scientific">Arthrobacter crusticola</name>
    <dbReference type="NCBI Taxonomy" id="2547960"/>
    <lineage>
        <taxon>Bacteria</taxon>
        <taxon>Bacillati</taxon>
        <taxon>Actinomycetota</taxon>
        <taxon>Actinomycetes</taxon>
        <taxon>Micrococcales</taxon>
        <taxon>Micrococcaceae</taxon>
        <taxon>Arthrobacter</taxon>
    </lineage>
</organism>
<dbReference type="InterPro" id="IPR048711">
    <property type="entry name" value="WHD_Rv2258c"/>
</dbReference>
<accession>A0A4R5TWK7</accession>
<proteinExistence type="predicted"/>
<feature type="domain" description="Methyltransferase type 12" evidence="1">
    <location>
        <begin position="176"/>
        <end position="268"/>
    </location>
</feature>
<dbReference type="InterPro" id="IPR053173">
    <property type="entry name" value="SAM-binding_MTase"/>
</dbReference>
<dbReference type="GO" id="GO:0008168">
    <property type="term" value="F:methyltransferase activity"/>
    <property type="evidence" value="ECO:0007669"/>
    <property type="project" value="UniProtKB-KW"/>
</dbReference>
<dbReference type="Pfam" id="PF08242">
    <property type="entry name" value="Methyltransf_12"/>
    <property type="match status" value="1"/>
</dbReference>